<dbReference type="GO" id="GO:0004341">
    <property type="term" value="F:gluconolactonase activity"/>
    <property type="evidence" value="ECO:0007669"/>
    <property type="project" value="TreeGrafter"/>
</dbReference>
<dbReference type="STRING" id="260086.SAMN05216207_10346"/>
<evidence type="ECO:0000313" key="3">
    <source>
        <dbReference type="EMBL" id="SFO16903.1"/>
    </source>
</evidence>
<reference evidence="3 4" key="1">
    <citation type="submission" date="2016-10" db="EMBL/GenBank/DDBJ databases">
        <authorList>
            <person name="de Groot N.N."/>
        </authorList>
    </citation>
    <scope>NUCLEOTIDE SEQUENCE [LARGE SCALE GENOMIC DNA]</scope>
    <source>
        <strain evidence="3 4">CGMCC 4.1877</strain>
    </source>
</reference>
<feature type="domain" description="SMP-30/Gluconolactonase/LRE-like region" evidence="2">
    <location>
        <begin position="17"/>
        <end position="268"/>
    </location>
</feature>
<dbReference type="GO" id="GO:0019853">
    <property type="term" value="P:L-ascorbic acid biosynthetic process"/>
    <property type="evidence" value="ECO:0007669"/>
    <property type="project" value="TreeGrafter"/>
</dbReference>
<gene>
    <name evidence="3" type="ORF">SAMN05216207_10346</name>
</gene>
<evidence type="ECO:0000256" key="1">
    <source>
        <dbReference type="ARBA" id="ARBA00008853"/>
    </source>
</evidence>
<dbReference type="AlphaFoldDB" id="A0A1I5EZQ8"/>
<dbReference type="Proteomes" id="UP000199614">
    <property type="component" value="Unassembled WGS sequence"/>
</dbReference>
<dbReference type="InterPro" id="IPR011042">
    <property type="entry name" value="6-blade_b-propeller_TolB-like"/>
</dbReference>
<evidence type="ECO:0000313" key="4">
    <source>
        <dbReference type="Proteomes" id="UP000199614"/>
    </source>
</evidence>
<evidence type="ECO:0000259" key="2">
    <source>
        <dbReference type="Pfam" id="PF08450"/>
    </source>
</evidence>
<proteinExistence type="inferred from homology"/>
<organism evidence="3 4">
    <name type="scientific">Pseudonocardia ammonioxydans</name>
    <dbReference type="NCBI Taxonomy" id="260086"/>
    <lineage>
        <taxon>Bacteria</taxon>
        <taxon>Bacillati</taxon>
        <taxon>Actinomycetota</taxon>
        <taxon>Actinomycetes</taxon>
        <taxon>Pseudonocardiales</taxon>
        <taxon>Pseudonocardiaceae</taxon>
        <taxon>Pseudonocardia</taxon>
    </lineage>
</organism>
<dbReference type="EMBL" id="FOUY01000034">
    <property type="protein sequence ID" value="SFO16903.1"/>
    <property type="molecule type" value="Genomic_DNA"/>
</dbReference>
<dbReference type="SUPFAM" id="SSF63829">
    <property type="entry name" value="Calcium-dependent phosphotriesterase"/>
    <property type="match status" value="1"/>
</dbReference>
<name>A0A1I5EZQ8_PSUAM</name>
<dbReference type="PANTHER" id="PTHR10907">
    <property type="entry name" value="REGUCALCIN"/>
    <property type="match status" value="1"/>
</dbReference>
<accession>A0A1I5EZQ8</accession>
<sequence>MTTRSVTLLASGGHYFEAPRWRDGRWWVSDIYAGKVCTYDEAGVRTEVLHVEGNPSGLAWLPDGSLLVVSMHERKLLRRTPDGEVTVHADLSAVCEHEINDLVVDAAGRAYTGTIGFAVAAGDAPRPGAVYRVDPDGSVHVAAEDVVCPNGMVITGDGRTLIVAESFAGRLTAFTIGDDGGLSDRRLFAQLGEPPELGPLPEVMAALALIPDGCAIDAEDGVWVADAGHQRVVRIDRTGTVTEEIPDPDGNGVYACALGGDDGRTLLLCAVSDFFAAAQGIDTDKATLKTARVDVPHGAGRP</sequence>
<keyword evidence="4" id="KW-1185">Reference proteome</keyword>
<dbReference type="InterPro" id="IPR013658">
    <property type="entry name" value="SGL"/>
</dbReference>
<comment type="similarity">
    <text evidence="1">Belongs to the SMP-30/CGR1 family.</text>
</comment>
<dbReference type="GO" id="GO:0005509">
    <property type="term" value="F:calcium ion binding"/>
    <property type="evidence" value="ECO:0007669"/>
    <property type="project" value="TreeGrafter"/>
</dbReference>
<dbReference type="PANTHER" id="PTHR10907:SF47">
    <property type="entry name" value="REGUCALCIN"/>
    <property type="match status" value="1"/>
</dbReference>
<dbReference type="RefSeq" id="WP_093350940.1">
    <property type="nucleotide sequence ID" value="NZ_FOUY01000034.1"/>
</dbReference>
<protein>
    <submittedName>
        <fullName evidence="3">Sugar lactone lactonase YvrE</fullName>
    </submittedName>
</protein>
<dbReference type="OrthoDB" id="2633250at2"/>
<dbReference type="Gene3D" id="2.120.10.30">
    <property type="entry name" value="TolB, C-terminal domain"/>
    <property type="match status" value="1"/>
</dbReference>
<dbReference type="Pfam" id="PF08450">
    <property type="entry name" value="SGL"/>
    <property type="match status" value="1"/>
</dbReference>